<feature type="domain" description="Histidine-specific methyltransferase SAM-dependent" evidence="1">
    <location>
        <begin position="35"/>
        <end position="222"/>
    </location>
</feature>
<dbReference type="GO" id="GO:0032259">
    <property type="term" value="P:methylation"/>
    <property type="evidence" value="ECO:0007669"/>
    <property type="project" value="UniProtKB-KW"/>
</dbReference>
<dbReference type="AlphaFoldDB" id="A0A7W9G7R6"/>
<dbReference type="InterPro" id="IPR029063">
    <property type="entry name" value="SAM-dependent_MTases_sf"/>
</dbReference>
<dbReference type="GO" id="GO:0052706">
    <property type="term" value="F:L-histidine N(alpha)-methyltransferase activity"/>
    <property type="evidence" value="ECO:0007669"/>
    <property type="project" value="UniProtKB-EC"/>
</dbReference>
<evidence type="ECO:0000259" key="1">
    <source>
        <dbReference type="Pfam" id="PF10017"/>
    </source>
</evidence>
<dbReference type="SUPFAM" id="SSF53335">
    <property type="entry name" value="S-adenosyl-L-methionine-dependent methyltransferases"/>
    <property type="match status" value="1"/>
</dbReference>
<dbReference type="EC" id="2.1.1.44" evidence="2"/>
<reference evidence="2 3" key="1">
    <citation type="submission" date="2020-08" db="EMBL/GenBank/DDBJ databases">
        <title>Sequencing the genomes of 1000 actinobacteria strains.</title>
        <authorList>
            <person name="Klenk H.-P."/>
        </authorList>
    </citation>
    <scope>NUCLEOTIDE SEQUENCE [LARGE SCALE GENOMIC DNA]</scope>
    <source>
        <strain evidence="2 3">DSM 45507</strain>
    </source>
</reference>
<keyword evidence="2" id="KW-0808">Transferase</keyword>
<dbReference type="EMBL" id="JACHMB010000001">
    <property type="protein sequence ID" value="MBB5778702.1"/>
    <property type="molecule type" value="Genomic_DNA"/>
</dbReference>
<organism evidence="2 3">
    <name type="scientific">Nonomuraea jabiensis</name>
    <dbReference type="NCBI Taxonomy" id="882448"/>
    <lineage>
        <taxon>Bacteria</taxon>
        <taxon>Bacillati</taxon>
        <taxon>Actinomycetota</taxon>
        <taxon>Actinomycetes</taxon>
        <taxon>Streptosporangiales</taxon>
        <taxon>Streptosporangiaceae</taxon>
        <taxon>Nonomuraea</taxon>
    </lineage>
</organism>
<dbReference type="Proteomes" id="UP000579153">
    <property type="component" value="Unassembled WGS sequence"/>
</dbReference>
<keyword evidence="3" id="KW-1185">Reference proteome</keyword>
<dbReference type="Gene3D" id="3.40.50.150">
    <property type="entry name" value="Vaccinia Virus protein VP39"/>
    <property type="match status" value="1"/>
</dbReference>
<protein>
    <submittedName>
        <fullName evidence="2">L-histidine N-alpha-methyltransferase</fullName>
        <ecNumber evidence="2">2.1.1.44</ecNumber>
    </submittedName>
</protein>
<evidence type="ECO:0000313" key="2">
    <source>
        <dbReference type="EMBL" id="MBB5778702.1"/>
    </source>
</evidence>
<comment type="caution">
    <text evidence="2">The sequence shown here is derived from an EMBL/GenBank/DDBJ whole genome shotgun (WGS) entry which is preliminary data.</text>
</comment>
<gene>
    <name evidence="2" type="ORF">HD596_005458</name>
</gene>
<evidence type="ECO:0000313" key="3">
    <source>
        <dbReference type="Proteomes" id="UP000579153"/>
    </source>
</evidence>
<name>A0A7W9G7R6_9ACTN</name>
<accession>A0A7W9G7R6</accession>
<sequence length="349" mass="38853">MAGDVLSDVMGVQQHAVSPHENFYRAYSATQVGAIVDSLNDRAEFPYELTYLGDGSEMWRESEVPSNPELAPMLSDFDTLLTCHAEQLLTLAPSSSPVQIVDLGPGTTRPVRGLIRHLLDRSRLTGYRAIDISAEILELARENLRAGFPAHVERFELCRGDFTGPDLARVLTAKPMLGHDGADPVRFVVLAGGTPYNFAEPAQVLRHVCHAMSDHDVLLLTLRIDTGVDRPPFMDQVSVGGPYKPQQLVGLDLLAIDRSWYVTETGFDRVRSEVFVRVRFIEPVTVTFDVEDDRRRVSFEPGDTVLVWRYLYHDSAAVADQLTRCGLQVRLFEHGQDRQVVLVAATPAQ</sequence>
<dbReference type="Pfam" id="PF10017">
    <property type="entry name" value="Methyltransf_33"/>
    <property type="match status" value="1"/>
</dbReference>
<dbReference type="RefSeq" id="WP_221519533.1">
    <property type="nucleotide sequence ID" value="NZ_JACHMB010000001.1"/>
</dbReference>
<proteinExistence type="predicted"/>
<keyword evidence="2" id="KW-0489">Methyltransferase</keyword>
<dbReference type="InterPro" id="IPR019257">
    <property type="entry name" value="MeTrfase_dom"/>
</dbReference>